<sequence length="158" mass="17531">MSYDKTVALLSRYSPKEVRQQLALAKETKSVKWYSGFSLQEFEGEVFTNSFRFRTTGRTTLLIQGTITNYGSDQSMVELRFTNTTADKSLRFLSIGLSTLLVLVFSLGSGFYKSSWSFIAVLLFPVLLIAGIGNLSWAIASGSATMRLKELLAAKETV</sequence>
<gene>
    <name evidence="2" type="ORF">HW554_08200</name>
</gene>
<keyword evidence="1" id="KW-0812">Transmembrane</keyword>
<proteinExistence type="predicted"/>
<feature type="transmembrane region" description="Helical" evidence="1">
    <location>
        <begin position="118"/>
        <end position="140"/>
    </location>
</feature>
<dbReference type="EMBL" id="JABKAU010000011">
    <property type="protein sequence ID" value="NVO31185.1"/>
    <property type="molecule type" value="Genomic_DNA"/>
</dbReference>
<dbReference type="AlphaFoldDB" id="A0A7Y7U665"/>
<evidence type="ECO:0000313" key="3">
    <source>
        <dbReference type="Proteomes" id="UP000565521"/>
    </source>
</evidence>
<evidence type="ECO:0000313" key="2">
    <source>
        <dbReference type="EMBL" id="NVO31185.1"/>
    </source>
</evidence>
<comment type="caution">
    <text evidence="2">The sequence shown here is derived from an EMBL/GenBank/DDBJ whole genome shotgun (WGS) entry which is preliminary data.</text>
</comment>
<keyword evidence="1" id="KW-1133">Transmembrane helix</keyword>
<feature type="transmembrane region" description="Helical" evidence="1">
    <location>
        <begin position="90"/>
        <end position="112"/>
    </location>
</feature>
<reference evidence="2 3" key="1">
    <citation type="submission" date="2020-05" db="EMBL/GenBank/DDBJ databases">
        <title>Hymenobacter terrestris sp. nov. and Hymenobacter lapidiphilus sp. nov., isolated from regoliths in Antarctica.</title>
        <authorList>
            <person name="Sedlacek I."/>
            <person name="Pantucek R."/>
            <person name="Zeman M."/>
            <person name="Holochova P."/>
            <person name="Kralova S."/>
            <person name="Stankova E."/>
            <person name="Sedo O."/>
            <person name="Micenkova L."/>
            <person name="Svec P."/>
            <person name="Gupta V."/>
            <person name="Sood U."/>
            <person name="Korpole U.S."/>
            <person name="Lal R."/>
        </authorList>
    </citation>
    <scope>NUCLEOTIDE SEQUENCE [LARGE SCALE GENOMIC DNA]</scope>
    <source>
        <strain evidence="2 3">P5342</strain>
    </source>
</reference>
<keyword evidence="1" id="KW-0472">Membrane</keyword>
<name>A0A7Y7U665_9BACT</name>
<dbReference type="RefSeq" id="WP_176908090.1">
    <property type="nucleotide sequence ID" value="NZ_JABKAU010000011.1"/>
</dbReference>
<evidence type="ECO:0000256" key="1">
    <source>
        <dbReference type="SAM" id="Phobius"/>
    </source>
</evidence>
<dbReference type="Proteomes" id="UP000565521">
    <property type="component" value="Unassembled WGS sequence"/>
</dbReference>
<organism evidence="2 3">
    <name type="scientific">Hymenobacter lapidiphilus</name>
    <dbReference type="NCBI Taxonomy" id="2608003"/>
    <lineage>
        <taxon>Bacteria</taxon>
        <taxon>Pseudomonadati</taxon>
        <taxon>Bacteroidota</taxon>
        <taxon>Cytophagia</taxon>
        <taxon>Cytophagales</taxon>
        <taxon>Hymenobacteraceae</taxon>
        <taxon>Hymenobacter</taxon>
    </lineage>
</organism>
<accession>A0A7Y7U665</accession>
<keyword evidence="3" id="KW-1185">Reference proteome</keyword>
<protein>
    <submittedName>
        <fullName evidence="2">Uncharacterized protein</fullName>
    </submittedName>
</protein>